<sequence>MELSGYFFRNILKKTRRRFSLTASEQALYQELVDICNEEFWSQSFQVSNGELMNALQCTEKSLRSWRQNLINAGLIKYHSGKSKRAFGTYSLVVNFNANEDESNIKGVRLGGNFNANRAPQREPNRVPKEAPQCNDYYKHKQKQNNVLLEKEPKEGDLSQDEFFEILQDDLSGKSQKGISKRKKVARKKEKVFVVPEVAEVQAYCNERNNGISAEAFCAHYQSKGWVIGKNKMKDWQAAVRTWEQRRKEENEKRVTKNGGANGNKISGTSALANGAEYFEFT</sequence>
<evidence type="ECO:0000256" key="1">
    <source>
        <dbReference type="SAM" id="MobiDB-lite"/>
    </source>
</evidence>
<reference evidence="2 3" key="1">
    <citation type="submission" date="2016-11" db="EMBL/GenBank/DDBJ databases">
        <authorList>
            <person name="Jaros S."/>
            <person name="Januszkiewicz K."/>
            <person name="Wedrychowicz H."/>
        </authorList>
    </citation>
    <scope>NUCLEOTIDE SEQUENCE [LARGE SCALE GENOMIC DNA]</scope>
    <source>
        <strain evidence="2 3">DSM 25479</strain>
    </source>
</reference>
<dbReference type="AlphaFoldDB" id="A0A1M6HG92"/>
<organism evidence="2 3">
    <name type="scientific">Cruoricaptor ignavus</name>
    <dbReference type="NCBI Taxonomy" id="1118202"/>
    <lineage>
        <taxon>Bacteria</taxon>
        <taxon>Pseudomonadati</taxon>
        <taxon>Bacteroidota</taxon>
        <taxon>Flavobacteriia</taxon>
        <taxon>Flavobacteriales</taxon>
        <taxon>Weeksellaceae</taxon>
        <taxon>Cruoricaptor</taxon>
    </lineage>
</organism>
<feature type="region of interest" description="Disordered" evidence="1">
    <location>
        <begin position="247"/>
        <end position="267"/>
    </location>
</feature>
<gene>
    <name evidence="2" type="ORF">SAMN05443429_11253</name>
</gene>
<dbReference type="STRING" id="1118202.SAMN05443429_11253"/>
<accession>A0A1M6HG92</accession>
<evidence type="ECO:0008006" key="4">
    <source>
        <dbReference type="Google" id="ProtNLM"/>
    </source>
</evidence>
<keyword evidence="3" id="KW-1185">Reference proteome</keyword>
<evidence type="ECO:0000313" key="2">
    <source>
        <dbReference type="EMBL" id="SHJ21250.1"/>
    </source>
</evidence>
<evidence type="ECO:0000313" key="3">
    <source>
        <dbReference type="Proteomes" id="UP000184335"/>
    </source>
</evidence>
<proteinExistence type="predicted"/>
<protein>
    <recommendedName>
        <fullName evidence="4">Helix-turn-helix domain-containing protein</fullName>
    </recommendedName>
</protein>
<name>A0A1M6HG92_9FLAO</name>
<dbReference type="EMBL" id="FQYI01000012">
    <property type="protein sequence ID" value="SHJ21250.1"/>
    <property type="molecule type" value="Genomic_DNA"/>
</dbReference>
<dbReference type="Proteomes" id="UP000184335">
    <property type="component" value="Unassembled WGS sequence"/>
</dbReference>